<dbReference type="GO" id="GO:0006508">
    <property type="term" value="P:proteolysis"/>
    <property type="evidence" value="ECO:0007669"/>
    <property type="project" value="UniProtKB-KW"/>
</dbReference>
<organism evidence="14 15">
    <name type="scientific">Kutzneria kofuensis</name>
    <dbReference type="NCBI Taxonomy" id="103725"/>
    <lineage>
        <taxon>Bacteria</taxon>
        <taxon>Bacillati</taxon>
        <taxon>Actinomycetota</taxon>
        <taxon>Actinomycetes</taxon>
        <taxon>Pseudonocardiales</taxon>
        <taxon>Pseudonocardiaceae</taxon>
        <taxon>Kutzneria</taxon>
    </lineage>
</organism>
<comment type="caution">
    <text evidence="14">The sequence shown here is derived from an EMBL/GenBank/DDBJ whole genome shotgun (WGS) entry which is preliminary data.</text>
</comment>
<evidence type="ECO:0000256" key="9">
    <source>
        <dbReference type="ARBA" id="ARBA00023136"/>
    </source>
</evidence>
<dbReference type="GO" id="GO:0004252">
    <property type="term" value="F:serine-type endopeptidase activity"/>
    <property type="evidence" value="ECO:0007669"/>
    <property type="project" value="UniProtKB-UniRule"/>
</dbReference>
<comment type="similarity">
    <text evidence="2 10">Belongs to the peptidase S8 family.</text>
</comment>
<keyword evidence="15" id="KW-1185">Reference proteome</keyword>
<feature type="active site" description="Charge relay system" evidence="10">
    <location>
        <position position="111"/>
    </location>
</feature>
<evidence type="ECO:0000256" key="11">
    <source>
        <dbReference type="SAM" id="Phobius"/>
    </source>
</evidence>
<dbReference type="GO" id="GO:0005886">
    <property type="term" value="C:plasma membrane"/>
    <property type="evidence" value="ECO:0007669"/>
    <property type="project" value="UniProtKB-SubCell"/>
</dbReference>
<evidence type="ECO:0000256" key="4">
    <source>
        <dbReference type="ARBA" id="ARBA00022670"/>
    </source>
</evidence>
<keyword evidence="8 11" id="KW-1133">Transmembrane helix</keyword>
<dbReference type="PROSITE" id="PS51892">
    <property type="entry name" value="SUBTILASE"/>
    <property type="match status" value="1"/>
</dbReference>
<name>A0A7W9KPF4_9PSEU</name>
<dbReference type="InterPro" id="IPR023834">
    <property type="entry name" value="T7SS_pept_S8A_mycosin"/>
</dbReference>
<dbReference type="Pfam" id="PF00082">
    <property type="entry name" value="Peptidase_S8"/>
    <property type="match status" value="1"/>
</dbReference>
<accession>A0A7W9KPF4</accession>
<comment type="subcellular location">
    <subcellularLocation>
        <location evidence="1">Cell membrane</location>
        <topology evidence="1">Single-pass membrane protein</topology>
    </subcellularLocation>
</comment>
<keyword evidence="9 11" id="KW-0472">Membrane</keyword>
<feature type="active site" description="Charge relay system" evidence="10">
    <location>
        <position position="76"/>
    </location>
</feature>
<dbReference type="InterPro" id="IPR015500">
    <property type="entry name" value="Peptidase_S8_subtilisin-rel"/>
</dbReference>
<evidence type="ECO:0000256" key="8">
    <source>
        <dbReference type="ARBA" id="ARBA00022989"/>
    </source>
</evidence>
<dbReference type="PROSITE" id="PS00138">
    <property type="entry name" value="SUBTILASE_SER"/>
    <property type="match status" value="1"/>
</dbReference>
<dbReference type="InterPro" id="IPR000209">
    <property type="entry name" value="Peptidase_S8/S53_dom"/>
</dbReference>
<gene>
    <name evidence="14" type="ORF">BJ998_007506</name>
</gene>
<evidence type="ECO:0000256" key="1">
    <source>
        <dbReference type="ARBA" id="ARBA00004162"/>
    </source>
</evidence>
<feature type="domain" description="Peptidase S8/S53" evidence="13">
    <location>
        <begin position="67"/>
        <end position="316"/>
    </location>
</feature>
<keyword evidence="6 10" id="KW-0378">Hydrolase</keyword>
<feature type="active site" description="Charge relay system" evidence="10">
    <location>
        <position position="268"/>
    </location>
</feature>
<feature type="chain" id="PRO_5031562733" evidence="12">
    <location>
        <begin position="27"/>
        <end position="404"/>
    </location>
</feature>
<protein>
    <submittedName>
        <fullName evidence="14">Type VII secretion-associated serine protease mycosin</fullName>
    </submittedName>
</protein>
<evidence type="ECO:0000256" key="10">
    <source>
        <dbReference type="PROSITE-ProRule" id="PRU01240"/>
    </source>
</evidence>
<evidence type="ECO:0000256" key="7">
    <source>
        <dbReference type="ARBA" id="ARBA00022825"/>
    </source>
</evidence>
<keyword evidence="4 10" id="KW-0645">Protease</keyword>
<dbReference type="EMBL" id="JACHIR010000001">
    <property type="protein sequence ID" value="MBB5896310.1"/>
    <property type="molecule type" value="Genomic_DNA"/>
</dbReference>
<evidence type="ECO:0000313" key="14">
    <source>
        <dbReference type="EMBL" id="MBB5896310.1"/>
    </source>
</evidence>
<dbReference type="InterPro" id="IPR050131">
    <property type="entry name" value="Peptidase_S8_subtilisin-like"/>
</dbReference>
<dbReference type="InterPro" id="IPR036852">
    <property type="entry name" value="Peptidase_S8/S53_dom_sf"/>
</dbReference>
<evidence type="ECO:0000256" key="3">
    <source>
        <dbReference type="ARBA" id="ARBA00022475"/>
    </source>
</evidence>
<reference evidence="14 15" key="1">
    <citation type="submission" date="2020-08" db="EMBL/GenBank/DDBJ databases">
        <title>Sequencing the genomes of 1000 actinobacteria strains.</title>
        <authorList>
            <person name="Klenk H.-P."/>
        </authorList>
    </citation>
    <scope>NUCLEOTIDE SEQUENCE [LARGE SCALE GENOMIC DNA]</scope>
    <source>
        <strain evidence="14 15">DSM 43851</strain>
    </source>
</reference>
<dbReference type="NCBIfam" id="TIGR03921">
    <property type="entry name" value="T7SS_mycosin"/>
    <property type="match status" value="1"/>
</dbReference>
<dbReference type="SUPFAM" id="SSF52743">
    <property type="entry name" value="Subtilisin-like"/>
    <property type="match status" value="1"/>
</dbReference>
<dbReference type="PROSITE" id="PS00137">
    <property type="entry name" value="SUBTILASE_HIS"/>
    <property type="match status" value="1"/>
</dbReference>
<proteinExistence type="inferred from homology"/>
<dbReference type="Gene3D" id="3.40.50.200">
    <property type="entry name" value="Peptidase S8/S53 domain"/>
    <property type="match status" value="1"/>
</dbReference>
<evidence type="ECO:0000256" key="12">
    <source>
        <dbReference type="SAM" id="SignalP"/>
    </source>
</evidence>
<dbReference type="PANTHER" id="PTHR43806:SF11">
    <property type="entry name" value="CEREVISIN-RELATED"/>
    <property type="match status" value="1"/>
</dbReference>
<evidence type="ECO:0000256" key="5">
    <source>
        <dbReference type="ARBA" id="ARBA00022692"/>
    </source>
</evidence>
<keyword evidence="5 11" id="KW-0812">Transmembrane</keyword>
<dbReference type="PANTHER" id="PTHR43806">
    <property type="entry name" value="PEPTIDASE S8"/>
    <property type="match status" value="1"/>
</dbReference>
<dbReference type="Proteomes" id="UP000585638">
    <property type="component" value="Unassembled WGS sequence"/>
</dbReference>
<feature type="transmembrane region" description="Helical" evidence="11">
    <location>
        <begin position="359"/>
        <end position="382"/>
    </location>
</feature>
<dbReference type="InterPro" id="IPR023828">
    <property type="entry name" value="Peptidase_S8_Ser-AS"/>
</dbReference>
<keyword evidence="7 10" id="KW-0720">Serine protease</keyword>
<evidence type="ECO:0000259" key="13">
    <source>
        <dbReference type="Pfam" id="PF00082"/>
    </source>
</evidence>
<keyword evidence="3" id="KW-1003">Cell membrane</keyword>
<dbReference type="RefSeq" id="WP_312890507.1">
    <property type="nucleotide sequence ID" value="NZ_JACHIR010000001.1"/>
</dbReference>
<keyword evidence="12" id="KW-0732">Signal</keyword>
<dbReference type="AlphaFoldDB" id="A0A7W9KPF4"/>
<sequence>MSRWSRAAPVLGAVAFLVVAPPQAFADSVPNLPSGDKCLPPPVASAGTVPWAQQLLAPQRVWPLTRGAGVTVAVVDTGVDGSAPQLAGRVLPGRDVHNPGNHRADNDCFGHGTFVAGIIAAAPAAGTMFAGVAPDATVLPIRVIENASDTSADTLATGIRAAVDAGARVINVSASTQAPDPNIDAAVAYAASRDVLIIASAGNDAQQGNPTPYPASNPSVLAVGAIDQTGKRASFSQTGGYMGLTAPGVDVCSLGPGGPGQWQASGTSYAAPFVSGVAALVRAYHPTLTAPQVLHRLEATADRPPANAPDPGFGWGTVNPLAAVTAILPEEGPLGAVAAAAPPPAPAPRPIVPDEITGLLVTLSVLGTALVAAAVCLAVRLVPSGMRRRWRPARRVAVVSTEEF</sequence>
<evidence type="ECO:0000256" key="2">
    <source>
        <dbReference type="ARBA" id="ARBA00011073"/>
    </source>
</evidence>
<evidence type="ECO:0000256" key="6">
    <source>
        <dbReference type="ARBA" id="ARBA00022801"/>
    </source>
</evidence>
<feature type="signal peptide" evidence="12">
    <location>
        <begin position="1"/>
        <end position="26"/>
    </location>
</feature>
<evidence type="ECO:0000313" key="15">
    <source>
        <dbReference type="Proteomes" id="UP000585638"/>
    </source>
</evidence>
<dbReference type="PRINTS" id="PR00723">
    <property type="entry name" value="SUBTILISIN"/>
</dbReference>
<dbReference type="InterPro" id="IPR022398">
    <property type="entry name" value="Peptidase_S8_His-AS"/>
</dbReference>